<protein>
    <recommendedName>
        <fullName evidence="1">Glutaredoxin domain-containing protein</fullName>
    </recommendedName>
</protein>
<sequence>MVANWTDQIPAAFPIVRIGEKIRALFFKATPATLAPAYAPGVGVPLAGQPVTIYSANWCPDCRHLEHYLDAAGATYTKVDIEQTSGAPEQIIRWSGGRRVVPTVKVGDAALLFNPGPHVLERLLGLNVA</sequence>
<evidence type="ECO:0000259" key="1">
    <source>
        <dbReference type="Pfam" id="PF00462"/>
    </source>
</evidence>
<dbReference type="CDD" id="cd02976">
    <property type="entry name" value="NrdH"/>
    <property type="match status" value="1"/>
</dbReference>
<dbReference type="Proteomes" id="UP000676506">
    <property type="component" value="Chromosome 1"/>
</dbReference>
<dbReference type="Gene3D" id="3.40.30.10">
    <property type="entry name" value="Glutaredoxin"/>
    <property type="match status" value="1"/>
</dbReference>
<dbReference type="PROSITE" id="PS51354">
    <property type="entry name" value="GLUTAREDOXIN_2"/>
    <property type="match status" value="1"/>
</dbReference>
<keyword evidence="3" id="KW-1185">Reference proteome</keyword>
<dbReference type="InterPro" id="IPR002109">
    <property type="entry name" value="Glutaredoxin"/>
</dbReference>
<reference evidence="2 3" key="1">
    <citation type="submission" date="2021-03" db="EMBL/GenBank/DDBJ databases">
        <title>Genomic and phenotypic characterization of Chloracidobacterium isolates provides evidence for multiple species.</title>
        <authorList>
            <person name="Saini M.K."/>
            <person name="Costas A.M.G."/>
            <person name="Tank M."/>
            <person name="Bryant D.A."/>
        </authorList>
    </citation>
    <scope>NUCLEOTIDE SEQUENCE [LARGE SCALE GENOMIC DNA]</scope>
    <source>
        <strain evidence="2 3">BV2-C</strain>
    </source>
</reference>
<name>A0ABX8BBD4_9BACT</name>
<accession>A0ABX8BBD4</accession>
<dbReference type="Pfam" id="PF00462">
    <property type="entry name" value="Glutaredoxin"/>
    <property type="match status" value="1"/>
</dbReference>
<gene>
    <name evidence="2" type="ORF">J8C06_08310</name>
</gene>
<evidence type="ECO:0000313" key="3">
    <source>
        <dbReference type="Proteomes" id="UP000676506"/>
    </source>
</evidence>
<evidence type="ECO:0000313" key="2">
    <source>
        <dbReference type="EMBL" id="QUW03976.1"/>
    </source>
</evidence>
<dbReference type="SUPFAM" id="SSF52833">
    <property type="entry name" value="Thioredoxin-like"/>
    <property type="match status" value="1"/>
</dbReference>
<feature type="domain" description="Glutaredoxin" evidence="1">
    <location>
        <begin position="51"/>
        <end position="108"/>
    </location>
</feature>
<dbReference type="InterPro" id="IPR036249">
    <property type="entry name" value="Thioredoxin-like_sf"/>
</dbReference>
<proteinExistence type="predicted"/>
<organism evidence="2 3">
    <name type="scientific">Chloracidobacterium validum</name>
    <dbReference type="NCBI Taxonomy" id="2821543"/>
    <lineage>
        <taxon>Bacteria</taxon>
        <taxon>Pseudomonadati</taxon>
        <taxon>Acidobacteriota</taxon>
        <taxon>Terriglobia</taxon>
        <taxon>Terriglobales</taxon>
        <taxon>Acidobacteriaceae</taxon>
        <taxon>Chloracidobacterium</taxon>
    </lineage>
</organism>
<dbReference type="EMBL" id="CP072648">
    <property type="protein sequence ID" value="QUW03976.1"/>
    <property type="molecule type" value="Genomic_DNA"/>
</dbReference>